<name>A0A3P3T9P0_9BACL</name>
<keyword evidence="2" id="KW-1185">Reference proteome</keyword>
<evidence type="ECO:0000313" key="2">
    <source>
        <dbReference type="Proteomes" id="UP000267017"/>
    </source>
</evidence>
<dbReference type="Proteomes" id="UP000267017">
    <property type="component" value="Unassembled WGS sequence"/>
</dbReference>
<accession>A0A3P3T9P0</accession>
<dbReference type="AlphaFoldDB" id="A0A3P3T9P0"/>
<dbReference type="EMBL" id="RRCN01000002">
    <property type="protein sequence ID" value="RRJ54727.1"/>
    <property type="molecule type" value="Genomic_DNA"/>
</dbReference>
<evidence type="ECO:0000313" key="1">
    <source>
        <dbReference type="EMBL" id="RRJ54727.1"/>
    </source>
</evidence>
<protein>
    <submittedName>
        <fullName evidence="1">Uncharacterized protein</fullName>
    </submittedName>
</protein>
<dbReference type="OrthoDB" id="9915573at2"/>
<reference evidence="1 2" key="1">
    <citation type="submission" date="2018-11" db="EMBL/GenBank/DDBJ databases">
        <title>Genome sequencing of Paenibacillus sp. KCOM 3021 (= ChDC PVNT-B20).</title>
        <authorList>
            <person name="Kook J.-K."/>
            <person name="Park S.-N."/>
            <person name="Lim Y.K."/>
        </authorList>
    </citation>
    <scope>NUCLEOTIDE SEQUENCE [LARGE SCALE GENOMIC DNA]</scope>
    <source>
        <strain evidence="1 2">KCOM 3021</strain>
    </source>
</reference>
<proteinExistence type="predicted"/>
<gene>
    <name evidence="1" type="ORF">EHV15_34585</name>
</gene>
<organism evidence="1 2">
    <name type="scientific">Paenibacillus oralis</name>
    <dbReference type="NCBI Taxonomy" id="2490856"/>
    <lineage>
        <taxon>Bacteria</taxon>
        <taxon>Bacillati</taxon>
        <taxon>Bacillota</taxon>
        <taxon>Bacilli</taxon>
        <taxon>Bacillales</taxon>
        <taxon>Paenibacillaceae</taxon>
        <taxon>Paenibacillus</taxon>
    </lineage>
</organism>
<sequence length="287" mass="32933">MEATNMANFKMVRSYESPRVLDTQDLLTAVKTVCNYEGDLYDGNRLVMSCLGLSRTENTRRLLEYGITSYVNQRNQCWNYRYSDPSKNLGNYYVSAYHYPWGDEHKIDFTIKEYRESEKDHMFTSLAGVMEFVRNTVAASPFSHNMDEDIHVRLFGGDGLIYFAAGDWEVNGEPEMYMLVKDGHKPEFGAKHYLQKRYEKLQSKFGGYEFIPADTLIRNKFEDGDVVLLETAVDGLVKGWLYLITEIDKSGEQPVITIRDLDDYEVSANVSAGMITIPVNTGQMQMV</sequence>
<comment type="caution">
    <text evidence="1">The sequence shown here is derived from an EMBL/GenBank/DDBJ whole genome shotgun (WGS) entry which is preliminary data.</text>
</comment>